<dbReference type="SUPFAM" id="SSF47986">
    <property type="entry name" value="DEATH domain"/>
    <property type="match status" value="1"/>
</dbReference>
<dbReference type="SMART" id="SM00218">
    <property type="entry name" value="ZU5"/>
    <property type="match status" value="1"/>
</dbReference>
<keyword evidence="5" id="KW-0677">Repeat</keyword>
<feature type="compositionally biased region" description="Basic and acidic residues" evidence="8">
    <location>
        <begin position="952"/>
        <end position="962"/>
    </location>
</feature>
<name>A0A8C0LNG0_CANLU</name>
<dbReference type="Gene3D" id="1.10.533.10">
    <property type="entry name" value="Death Domain, Fas"/>
    <property type="match status" value="1"/>
</dbReference>
<dbReference type="GO" id="GO:0005737">
    <property type="term" value="C:cytoplasm"/>
    <property type="evidence" value="ECO:0007669"/>
    <property type="project" value="UniProtKB-SubCell"/>
</dbReference>
<feature type="domain" description="ZU5" evidence="10">
    <location>
        <begin position="275"/>
        <end position="422"/>
    </location>
</feature>
<dbReference type="GO" id="GO:0007165">
    <property type="term" value="P:signal transduction"/>
    <property type="evidence" value="ECO:0007669"/>
    <property type="project" value="InterPro"/>
</dbReference>
<dbReference type="FunFam" id="2.60.220.30:FF:000002">
    <property type="entry name" value="Ankyrin-3 isoform 2"/>
    <property type="match status" value="1"/>
</dbReference>
<dbReference type="PROSITE" id="PS50017">
    <property type="entry name" value="DEATH_DOMAIN"/>
    <property type="match status" value="1"/>
</dbReference>
<accession>A0A8C0LNG0</accession>
<evidence type="ECO:0000256" key="4">
    <source>
        <dbReference type="ARBA" id="ARBA00022553"/>
    </source>
</evidence>
<dbReference type="InterPro" id="IPR040745">
    <property type="entry name" value="Ankyrin_UPA"/>
</dbReference>
<sequence>MALPRSEDAMTGDTDKYLGPQDLKELGDDSLPAEGYMGFSLGARSASLRSFSSDRSYTLNRSSYARDSMMIEELLVPSKEQHLTFTREFDSDSLRHYSWAADTLDNVNLVSSPVHSGFLVSFMVDARGGSMRGSRHHGMRIIIPPRKCTAPTRITCRLVKRHKLANPPPMVEGEGLASRLVEMGPAGAQFLGPVIVEIPHFGSMRGKERELIVLRSENGETWKEHQFDSKNEDLTELLNGMDEELDSPEELGKKRICRIITKDFPQYFAVVSRIKQESNQIGPEGGILSSTTVPLVQASFPEGALTKRIRVGLQAQPVPDEIVKKILGNKATFSPIVTVEPRRRKFHKPITMSIPVPPPSGEGGVNGYQGDNTPNLRLLCSITGGTSPAQWEDITGTTPLTFIKDCVSFTTNVSARFWLADCHQVLETVGLATQLYRELICVPYMAKFVVFAKMNDPVESSLRCFCMTDDKVDKTLEQQENFEEVARSKDIEVLEGKPIYVDCYGNLAPLTKGGQQLVFNFYAFKENRLPFSIKIRDTSQEPCGRLSFLKEPKTTKGLPQTAVCNLNITLPAHKKKVVHTDRRQSFASLALRKRYSYLTEPGMSPQSPCERTDIRMAIVADHLGLSWTELARELNFSVDEINQIRVENPNSLISQSFMLLKKWVTRDGKNATTDALTSVLTKINRIDIVTLLEGPIFDYGNISGTRSFADENNVFHDPVDGYPSLQVELETPTGLHYTPPTPCQQDDYFSDISSIESPLRTPSRLSDGLVPSQGNVEHSADGPPVVTAEDTSLEDSKLEDSMPLTEMPDAVDVDESQLENVCLSEYPQYLGSMAGVPKDVKPADPDQCRDSITSYLKGEPGKFEANGSHPEVTPETKTKSYFPESQNDVGKQSAKETLKPKIHASGRVEEPASSLAVYQKALEETSKFVIEEPKPCVPVSMKKMSRTPPADGKPRLNLHEEEGSSGSEQKVCSSVT</sequence>
<dbReference type="Ensembl" id="ENSCAFT00020040011.1">
    <property type="protein sequence ID" value="ENSCAFP00020034651.1"/>
    <property type="gene ID" value="ENSCAFG00020026801.1"/>
</dbReference>
<feature type="region of interest" description="Disordered" evidence="8">
    <location>
        <begin position="939"/>
        <end position="976"/>
    </location>
</feature>
<gene>
    <name evidence="11" type="primary">ANK3</name>
</gene>
<dbReference type="InterPro" id="IPR051165">
    <property type="entry name" value="Multifunctional_ANK_Repeat"/>
</dbReference>
<feature type="domain" description="ZU5" evidence="10">
    <location>
        <begin position="118"/>
        <end position="273"/>
    </location>
</feature>
<feature type="domain" description="Death" evidence="9">
    <location>
        <begin position="612"/>
        <end position="696"/>
    </location>
</feature>
<evidence type="ECO:0000256" key="1">
    <source>
        <dbReference type="ARBA" id="ARBA00004370"/>
    </source>
</evidence>
<dbReference type="Gene3D" id="2.60.40.2660">
    <property type="match status" value="1"/>
</dbReference>
<keyword evidence="7" id="KW-0472">Membrane</keyword>
<evidence type="ECO:0000256" key="3">
    <source>
        <dbReference type="ARBA" id="ARBA00022490"/>
    </source>
</evidence>
<dbReference type="GeneTree" id="ENSGT00940000154939"/>
<dbReference type="FunFam" id="2.60.220.30:FF:000001">
    <property type="entry name" value="Ankyrin-3 isoform 2"/>
    <property type="match status" value="1"/>
</dbReference>
<dbReference type="PROSITE" id="PS51145">
    <property type="entry name" value="ZU5"/>
    <property type="match status" value="2"/>
</dbReference>
<dbReference type="FunFam" id="2.60.40.2660:FF:000001">
    <property type="entry name" value="Ankyrin-3 isoform 2"/>
    <property type="match status" value="1"/>
</dbReference>
<dbReference type="InterPro" id="IPR000488">
    <property type="entry name" value="Death_dom"/>
</dbReference>
<dbReference type="Pfam" id="PF00791">
    <property type="entry name" value="ZU5"/>
    <property type="match status" value="1"/>
</dbReference>
<proteinExistence type="predicted"/>
<keyword evidence="6" id="KW-0040">ANK repeat</keyword>
<dbReference type="AlphaFoldDB" id="A0A8C0LNG0"/>
<keyword evidence="3" id="KW-0963">Cytoplasm</keyword>
<reference evidence="11" key="1">
    <citation type="submission" date="2025-08" db="UniProtKB">
        <authorList>
            <consortium name="Ensembl"/>
        </authorList>
    </citation>
    <scope>IDENTIFICATION</scope>
</reference>
<dbReference type="InterPro" id="IPR000906">
    <property type="entry name" value="ZU5_dom"/>
</dbReference>
<dbReference type="SMART" id="SM00005">
    <property type="entry name" value="DEATH"/>
    <property type="match status" value="1"/>
</dbReference>
<dbReference type="Pfam" id="PF00531">
    <property type="entry name" value="Death"/>
    <property type="match status" value="1"/>
</dbReference>
<feature type="region of interest" description="Disordered" evidence="8">
    <location>
        <begin position="858"/>
        <end position="897"/>
    </location>
</feature>
<dbReference type="Pfam" id="PF17809">
    <property type="entry name" value="UPA_2"/>
    <property type="match status" value="1"/>
</dbReference>
<dbReference type="Proteomes" id="UP000694391">
    <property type="component" value="Unplaced"/>
</dbReference>
<protein>
    <submittedName>
        <fullName evidence="11">Ankyrin 3</fullName>
    </submittedName>
</protein>
<evidence type="ECO:0000256" key="2">
    <source>
        <dbReference type="ARBA" id="ARBA00004496"/>
    </source>
</evidence>
<evidence type="ECO:0000259" key="10">
    <source>
        <dbReference type="PROSITE" id="PS51145"/>
    </source>
</evidence>
<evidence type="ECO:0000259" key="9">
    <source>
        <dbReference type="PROSITE" id="PS50017"/>
    </source>
</evidence>
<dbReference type="FunFam" id="1.10.533.10:FF:000002">
    <property type="entry name" value="Ankyrin-3 isoform 2"/>
    <property type="match status" value="1"/>
</dbReference>
<evidence type="ECO:0000313" key="11">
    <source>
        <dbReference type="Ensembl" id="ENSCAFP00020034651.1"/>
    </source>
</evidence>
<dbReference type="PANTHER" id="PTHR24123:SF74">
    <property type="entry name" value="ANKYRIN 3"/>
    <property type="match status" value="1"/>
</dbReference>
<dbReference type="InterPro" id="IPR037971">
    <property type="entry name" value="Ank3_Death"/>
</dbReference>
<feature type="region of interest" description="Disordered" evidence="8">
    <location>
        <begin position="757"/>
        <end position="797"/>
    </location>
</feature>
<reference evidence="11" key="2">
    <citation type="submission" date="2025-09" db="UniProtKB">
        <authorList>
            <consortium name="Ensembl"/>
        </authorList>
    </citation>
    <scope>IDENTIFICATION</scope>
</reference>
<organism evidence="11 12">
    <name type="scientific">Canis lupus dingo</name>
    <name type="common">dingo</name>
    <dbReference type="NCBI Taxonomy" id="286419"/>
    <lineage>
        <taxon>Eukaryota</taxon>
        <taxon>Metazoa</taxon>
        <taxon>Chordata</taxon>
        <taxon>Craniata</taxon>
        <taxon>Vertebrata</taxon>
        <taxon>Euteleostomi</taxon>
        <taxon>Mammalia</taxon>
        <taxon>Eutheria</taxon>
        <taxon>Laurasiatheria</taxon>
        <taxon>Carnivora</taxon>
        <taxon>Caniformia</taxon>
        <taxon>Canidae</taxon>
        <taxon>Canis</taxon>
    </lineage>
</organism>
<evidence type="ECO:0000256" key="7">
    <source>
        <dbReference type="ARBA" id="ARBA00023136"/>
    </source>
</evidence>
<evidence type="ECO:0000256" key="5">
    <source>
        <dbReference type="ARBA" id="ARBA00022737"/>
    </source>
</evidence>
<dbReference type="PANTHER" id="PTHR24123">
    <property type="entry name" value="ANKYRIN REPEAT-CONTAINING"/>
    <property type="match status" value="1"/>
</dbReference>
<feature type="region of interest" description="Disordered" evidence="8">
    <location>
        <begin position="1"/>
        <end position="24"/>
    </location>
</feature>
<dbReference type="CDD" id="cd08803">
    <property type="entry name" value="Death_ank3"/>
    <property type="match status" value="1"/>
</dbReference>
<keyword evidence="12" id="KW-1185">Reference proteome</keyword>
<keyword evidence="4" id="KW-0597">Phosphoprotein</keyword>
<evidence type="ECO:0000256" key="8">
    <source>
        <dbReference type="SAM" id="MobiDB-lite"/>
    </source>
</evidence>
<dbReference type="InterPro" id="IPR011029">
    <property type="entry name" value="DEATH-like_dom_sf"/>
</dbReference>
<evidence type="ECO:0000256" key="6">
    <source>
        <dbReference type="ARBA" id="ARBA00023043"/>
    </source>
</evidence>
<comment type="subcellular location">
    <subcellularLocation>
        <location evidence="2">Cytoplasm</location>
    </subcellularLocation>
    <subcellularLocation>
        <location evidence="1">Membrane</location>
    </subcellularLocation>
</comment>
<feature type="compositionally biased region" description="Polar residues" evidence="8">
    <location>
        <begin position="964"/>
        <end position="976"/>
    </location>
</feature>
<dbReference type="GO" id="GO:0016020">
    <property type="term" value="C:membrane"/>
    <property type="evidence" value="ECO:0007669"/>
    <property type="project" value="UniProtKB-SubCell"/>
</dbReference>
<dbReference type="Gene3D" id="2.60.220.30">
    <property type="match status" value="2"/>
</dbReference>
<evidence type="ECO:0000313" key="12">
    <source>
        <dbReference type="Proteomes" id="UP000694391"/>
    </source>
</evidence>